<organism evidence="3 4">
    <name type="scientific">Thiomicrorhabdus marina</name>
    <dbReference type="NCBI Taxonomy" id="2818442"/>
    <lineage>
        <taxon>Bacteria</taxon>
        <taxon>Pseudomonadati</taxon>
        <taxon>Pseudomonadota</taxon>
        <taxon>Gammaproteobacteria</taxon>
        <taxon>Thiotrichales</taxon>
        <taxon>Piscirickettsiaceae</taxon>
        <taxon>Thiomicrorhabdus</taxon>
    </lineage>
</organism>
<dbReference type="InterPro" id="IPR050300">
    <property type="entry name" value="GDXG_lipolytic_enzyme"/>
</dbReference>
<dbReference type="RefSeq" id="WP_208150327.1">
    <property type="nucleotide sequence ID" value="NZ_JAGETV010000016.1"/>
</dbReference>
<proteinExistence type="predicted"/>
<evidence type="ECO:0000313" key="4">
    <source>
        <dbReference type="Proteomes" id="UP000664835"/>
    </source>
</evidence>
<dbReference type="Pfam" id="PF20434">
    <property type="entry name" value="BD-FAE"/>
    <property type="match status" value="1"/>
</dbReference>
<keyword evidence="1 3" id="KW-0378">Hydrolase</keyword>
<evidence type="ECO:0000313" key="3">
    <source>
        <dbReference type="EMBL" id="MBO1927711.1"/>
    </source>
</evidence>
<sequence length="288" mass="32478">MRNITFWSFILSTPFWLTACSGVQILNNLAPRIGIERIADIDFQNKPHSLQLDIYRPTGNLKKDMPVVIFYWGGRWQEGDKSMYQFLGRELAKQGIITVIPNYRLWPQVGYKEFLSDSADALNWVHAQIENYFGDSNRIFVMGHSAGAYNAVMLALNTPFNPNPQRTLAGAIGISGPYDFLPFADDEQDLKQIFAPAKQYADSQPINWVDGKNAPLLLIHSLDDDIVYAKNSQNLAHKIEEHGGQAELLLTKNLSHAMSIGVVSNLLAWKAPTTERIIDFIAKQNQQN</sequence>
<dbReference type="PANTHER" id="PTHR48081:SF9">
    <property type="entry name" value="CARBOXYLESTERASE"/>
    <property type="match status" value="1"/>
</dbReference>
<evidence type="ECO:0000259" key="2">
    <source>
        <dbReference type="Pfam" id="PF20434"/>
    </source>
</evidence>
<dbReference type="EMBL" id="JAGETV010000016">
    <property type="protein sequence ID" value="MBO1927711.1"/>
    <property type="molecule type" value="Genomic_DNA"/>
</dbReference>
<accession>A0ABS3Q616</accession>
<protein>
    <submittedName>
        <fullName evidence="3">Alpha/beta hydrolase</fullName>
    </submittedName>
</protein>
<keyword evidence="4" id="KW-1185">Reference proteome</keyword>
<name>A0ABS3Q616_9GAMM</name>
<dbReference type="Proteomes" id="UP000664835">
    <property type="component" value="Unassembled WGS sequence"/>
</dbReference>
<feature type="domain" description="BD-FAE-like" evidence="2">
    <location>
        <begin position="52"/>
        <end position="238"/>
    </location>
</feature>
<dbReference type="Gene3D" id="3.40.50.1820">
    <property type="entry name" value="alpha/beta hydrolase"/>
    <property type="match status" value="1"/>
</dbReference>
<dbReference type="GO" id="GO:0016787">
    <property type="term" value="F:hydrolase activity"/>
    <property type="evidence" value="ECO:0007669"/>
    <property type="project" value="UniProtKB-KW"/>
</dbReference>
<dbReference type="InterPro" id="IPR049492">
    <property type="entry name" value="BD-FAE-like_dom"/>
</dbReference>
<evidence type="ECO:0000256" key="1">
    <source>
        <dbReference type="ARBA" id="ARBA00022801"/>
    </source>
</evidence>
<dbReference type="PANTHER" id="PTHR48081">
    <property type="entry name" value="AB HYDROLASE SUPERFAMILY PROTEIN C4A8.06C"/>
    <property type="match status" value="1"/>
</dbReference>
<dbReference type="PROSITE" id="PS51257">
    <property type="entry name" value="PROKAR_LIPOPROTEIN"/>
    <property type="match status" value="1"/>
</dbReference>
<comment type="caution">
    <text evidence="3">The sequence shown here is derived from an EMBL/GenBank/DDBJ whole genome shotgun (WGS) entry which is preliminary data.</text>
</comment>
<dbReference type="SUPFAM" id="SSF53474">
    <property type="entry name" value="alpha/beta-Hydrolases"/>
    <property type="match status" value="1"/>
</dbReference>
<reference evidence="3 4" key="1">
    <citation type="submission" date="2021-03" db="EMBL/GenBank/DDBJ databases">
        <title>Thiomicrorhabdus sp.nov.,novel sulfur-oxidizing bacteria isolated from coastal sediment.</title>
        <authorList>
            <person name="Liu X."/>
        </authorList>
    </citation>
    <scope>NUCLEOTIDE SEQUENCE [LARGE SCALE GENOMIC DNA]</scope>
    <source>
        <strain evidence="3 4">6S2-11</strain>
    </source>
</reference>
<gene>
    <name evidence="3" type="ORF">J3998_09000</name>
</gene>
<dbReference type="InterPro" id="IPR029058">
    <property type="entry name" value="AB_hydrolase_fold"/>
</dbReference>